<dbReference type="Proteomes" id="UP000708148">
    <property type="component" value="Unassembled WGS sequence"/>
</dbReference>
<keyword evidence="4" id="KW-1185">Reference proteome</keyword>
<gene>
    <name evidence="3" type="ORF">OSTQU699_LOCUS1994</name>
</gene>
<dbReference type="AlphaFoldDB" id="A0A8S1INU2"/>
<feature type="signal peptide" evidence="2">
    <location>
        <begin position="1"/>
        <end position="26"/>
    </location>
</feature>
<keyword evidence="1" id="KW-1133">Transmembrane helix</keyword>
<protein>
    <submittedName>
        <fullName evidence="3">Uncharacterized protein</fullName>
    </submittedName>
</protein>
<proteinExistence type="predicted"/>
<evidence type="ECO:0000313" key="3">
    <source>
        <dbReference type="EMBL" id="CAD7696633.1"/>
    </source>
</evidence>
<sequence>MAAERRWAPFGAALVALLIWSTFLSASCLPYEGDGSYEWNEVHSVQVEEDSSKGVCFRKGATTCVKYQIRANKTILAFVALRADAKASLDGSRMVKHVKGSVCSGKTCNVDVGVSEKHSYCLVMLNRNNDAPEFKDASPSKAEIRFKVNGCPSTLWAIISVVIVILLMIALVACCSVCCMHFVRRRNRQRIAHQMNPVIQLGPNTTLPPGPMYQADVRPGVPQAGPGEQYPQVAIGTPQPQSIQFLEAKL</sequence>
<evidence type="ECO:0000256" key="1">
    <source>
        <dbReference type="SAM" id="Phobius"/>
    </source>
</evidence>
<keyword evidence="1" id="KW-0472">Membrane</keyword>
<dbReference type="PROSITE" id="PS51257">
    <property type="entry name" value="PROKAR_LIPOPROTEIN"/>
    <property type="match status" value="1"/>
</dbReference>
<organism evidence="3 4">
    <name type="scientific">Ostreobium quekettii</name>
    <dbReference type="NCBI Taxonomy" id="121088"/>
    <lineage>
        <taxon>Eukaryota</taxon>
        <taxon>Viridiplantae</taxon>
        <taxon>Chlorophyta</taxon>
        <taxon>core chlorophytes</taxon>
        <taxon>Ulvophyceae</taxon>
        <taxon>TCBD clade</taxon>
        <taxon>Bryopsidales</taxon>
        <taxon>Ostreobineae</taxon>
        <taxon>Ostreobiaceae</taxon>
        <taxon>Ostreobium</taxon>
    </lineage>
</organism>
<evidence type="ECO:0000313" key="4">
    <source>
        <dbReference type="Proteomes" id="UP000708148"/>
    </source>
</evidence>
<dbReference type="OrthoDB" id="10558357at2759"/>
<keyword evidence="1" id="KW-0812">Transmembrane</keyword>
<reference evidence="3" key="1">
    <citation type="submission" date="2020-12" db="EMBL/GenBank/DDBJ databases">
        <authorList>
            <person name="Iha C."/>
        </authorList>
    </citation>
    <scope>NUCLEOTIDE SEQUENCE</scope>
</reference>
<keyword evidence="2" id="KW-0732">Signal</keyword>
<feature type="chain" id="PRO_5035768326" evidence="2">
    <location>
        <begin position="27"/>
        <end position="250"/>
    </location>
</feature>
<comment type="caution">
    <text evidence="3">The sequence shown here is derived from an EMBL/GenBank/DDBJ whole genome shotgun (WGS) entry which is preliminary data.</text>
</comment>
<name>A0A8S1INU2_9CHLO</name>
<dbReference type="EMBL" id="CAJHUC010000516">
    <property type="protein sequence ID" value="CAD7696633.1"/>
    <property type="molecule type" value="Genomic_DNA"/>
</dbReference>
<accession>A0A8S1INU2</accession>
<evidence type="ECO:0000256" key="2">
    <source>
        <dbReference type="SAM" id="SignalP"/>
    </source>
</evidence>
<feature type="transmembrane region" description="Helical" evidence="1">
    <location>
        <begin position="155"/>
        <end position="183"/>
    </location>
</feature>